<proteinExistence type="predicted"/>
<keyword evidence="3" id="KW-1185">Reference proteome</keyword>
<dbReference type="EMBL" id="JANPWB010000010">
    <property type="protein sequence ID" value="KAJ1141781.1"/>
    <property type="molecule type" value="Genomic_DNA"/>
</dbReference>
<dbReference type="Proteomes" id="UP001066276">
    <property type="component" value="Chromosome 6"/>
</dbReference>
<feature type="compositionally biased region" description="Low complexity" evidence="1">
    <location>
        <begin position="67"/>
        <end position="87"/>
    </location>
</feature>
<organism evidence="2 3">
    <name type="scientific">Pleurodeles waltl</name>
    <name type="common">Iberian ribbed newt</name>
    <dbReference type="NCBI Taxonomy" id="8319"/>
    <lineage>
        <taxon>Eukaryota</taxon>
        <taxon>Metazoa</taxon>
        <taxon>Chordata</taxon>
        <taxon>Craniata</taxon>
        <taxon>Vertebrata</taxon>
        <taxon>Euteleostomi</taxon>
        <taxon>Amphibia</taxon>
        <taxon>Batrachia</taxon>
        <taxon>Caudata</taxon>
        <taxon>Salamandroidea</taxon>
        <taxon>Salamandridae</taxon>
        <taxon>Pleurodelinae</taxon>
        <taxon>Pleurodeles</taxon>
    </lineage>
</organism>
<evidence type="ECO:0000313" key="2">
    <source>
        <dbReference type="EMBL" id="KAJ1141781.1"/>
    </source>
</evidence>
<gene>
    <name evidence="2" type="ORF">NDU88_008109</name>
</gene>
<feature type="region of interest" description="Disordered" evidence="1">
    <location>
        <begin position="46"/>
        <end position="87"/>
    </location>
</feature>
<name>A0AAV7QMN8_PLEWA</name>
<evidence type="ECO:0000313" key="3">
    <source>
        <dbReference type="Proteomes" id="UP001066276"/>
    </source>
</evidence>
<protein>
    <submittedName>
        <fullName evidence="2">Uncharacterized protein</fullName>
    </submittedName>
</protein>
<evidence type="ECO:0000256" key="1">
    <source>
        <dbReference type="SAM" id="MobiDB-lite"/>
    </source>
</evidence>
<comment type="caution">
    <text evidence="2">The sequence shown here is derived from an EMBL/GenBank/DDBJ whole genome shotgun (WGS) entry which is preliminary data.</text>
</comment>
<sequence>MLMASPRDGCAVLLGCCDRVTQGDWLGRSRDSTPVTAGADLVLSQRGRHPEGTARLGARRGADTPLGGKWTGWHWGTHSGPGVSARV</sequence>
<accession>A0AAV7QMN8</accession>
<dbReference type="AlphaFoldDB" id="A0AAV7QMN8"/>
<reference evidence="2" key="1">
    <citation type="journal article" date="2022" name="bioRxiv">
        <title>Sequencing and chromosome-scale assembly of the giantPleurodeles waltlgenome.</title>
        <authorList>
            <person name="Brown T."/>
            <person name="Elewa A."/>
            <person name="Iarovenko S."/>
            <person name="Subramanian E."/>
            <person name="Araus A.J."/>
            <person name="Petzold A."/>
            <person name="Susuki M."/>
            <person name="Suzuki K.-i.T."/>
            <person name="Hayashi T."/>
            <person name="Toyoda A."/>
            <person name="Oliveira C."/>
            <person name="Osipova E."/>
            <person name="Leigh N.D."/>
            <person name="Simon A."/>
            <person name="Yun M.H."/>
        </authorList>
    </citation>
    <scope>NUCLEOTIDE SEQUENCE</scope>
    <source>
        <strain evidence="2">20211129_DDA</strain>
        <tissue evidence="2">Liver</tissue>
    </source>
</reference>